<dbReference type="AlphaFoldDB" id="A0AAV2KUY3"/>
<reference evidence="2 3" key="1">
    <citation type="submission" date="2024-04" db="EMBL/GenBank/DDBJ databases">
        <authorList>
            <person name="Waldvogel A.-M."/>
            <person name="Schoenle A."/>
        </authorList>
    </citation>
    <scope>NUCLEOTIDE SEQUENCE [LARGE SCALE GENOMIC DNA]</scope>
</reference>
<gene>
    <name evidence="2" type="ORF">KC01_LOCUS22879</name>
</gene>
<proteinExistence type="predicted"/>
<evidence type="ECO:0000313" key="2">
    <source>
        <dbReference type="EMBL" id="CAL1593863.1"/>
    </source>
</evidence>
<name>A0AAV2KUY3_KNICA</name>
<dbReference type="Proteomes" id="UP001497482">
    <property type="component" value="Chromosome 2"/>
</dbReference>
<evidence type="ECO:0000256" key="1">
    <source>
        <dbReference type="SAM" id="MobiDB-lite"/>
    </source>
</evidence>
<organism evidence="2 3">
    <name type="scientific">Knipowitschia caucasica</name>
    <name type="common">Caucasian dwarf goby</name>
    <name type="synonym">Pomatoschistus caucasicus</name>
    <dbReference type="NCBI Taxonomy" id="637954"/>
    <lineage>
        <taxon>Eukaryota</taxon>
        <taxon>Metazoa</taxon>
        <taxon>Chordata</taxon>
        <taxon>Craniata</taxon>
        <taxon>Vertebrata</taxon>
        <taxon>Euteleostomi</taxon>
        <taxon>Actinopterygii</taxon>
        <taxon>Neopterygii</taxon>
        <taxon>Teleostei</taxon>
        <taxon>Neoteleostei</taxon>
        <taxon>Acanthomorphata</taxon>
        <taxon>Gobiaria</taxon>
        <taxon>Gobiiformes</taxon>
        <taxon>Gobioidei</taxon>
        <taxon>Gobiidae</taxon>
        <taxon>Gobiinae</taxon>
        <taxon>Knipowitschia</taxon>
    </lineage>
</organism>
<feature type="region of interest" description="Disordered" evidence="1">
    <location>
        <begin position="1"/>
        <end position="64"/>
    </location>
</feature>
<evidence type="ECO:0008006" key="4">
    <source>
        <dbReference type="Google" id="ProtNLM"/>
    </source>
</evidence>
<dbReference type="EMBL" id="OZ035824">
    <property type="protein sequence ID" value="CAL1593863.1"/>
    <property type="molecule type" value="Genomic_DNA"/>
</dbReference>
<accession>A0AAV2KUY3</accession>
<evidence type="ECO:0000313" key="3">
    <source>
        <dbReference type="Proteomes" id="UP001497482"/>
    </source>
</evidence>
<sequence>MAKVVLREKQDVLTPAAVHDHAEEVSTRLVTQGEGNQEGLKTDSEEEEENQPPPSKQSKKSPLEELFAEEDAMKRTSQEGVMSMESRAEREIQTYLEIPSIITSSDPAAWFWTQKQTYPLLKHNLCGTVALTAREGRHDNLP</sequence>
<keyword evidence="3" id="KW-1185">Reference proteome</keyword>
<protein>
    <recommendedName>
        <fullName evidence="4">HAT C-terminal dimerisation domain-containing protein</fullName>
    </recommendedName>
</protein>
<feature type="compositionally biased region" description="Basic and acidic residues" evidence="1">
    <location>
        <begin position="1"/>
        <end position="11"/>
    </location>
</feature>